<accession>A0AAD5KD41</accession>
<dbReference type="SUPFAM" id="SSF103473">
    <property type="entry name" value="MFS general substrate transporter"/>
    <property type="match status" value="1"/>
</dbReference>
<gene>
    <name evidence="3" type="ORF">GHT06_006628</name>
    <name evidence="2" type="ORF">GHT06_006659</name>
    <name evidence="4" type="ORF">GHT06_007203</name>
</gene>
<evidence type="ECO:0000313" key="2">
    <source>
        <dbReference type="EMBL" id="KAI9549216.1"/>
    </source>
</evidence>
<comment type="caution">
    <text evidence="2">The sequence shown here is derived from an EMBL/GenBank/DDBJ whole genome shotgun (WGS) entry which is preliminary data.</text>
</comment>
<evidence type="ECO:0000256" key="1">
    <source>
        <dbReference type="SAM" id="Phobius"/>
    </source>
</evidence>
<dbReference type="EMBL" id="WJBH02000346">
    <property type="protein sequence ID" value="KAI9549216.1"/>
    <property type="molecule type" value="Genomic_DNA"/>
</dbReference>
<sequence length="317" mass="33961">MNAAERNDGGITAAERQYGIVTAAYWGFTLTDARLRMLVLLHFYKLGYSPFTLAFLFLLYEGAGCVGQPDRRLAGHTLWHRPHAHRLAVGHVGPSCLRADRGGDEPAAHDGQEQAFGSAKELFAKSAGINALAAARVALFGARDVWFVVGVPVFLYSVGWTFTMVGGFLAAWTIGYGLVQALAPQLVRRSADGLSREVPAARWWSAVLTLIPLGIAAALWLQAPQLQWWVIGGLSLFGFAFAINSSVHSYLVLAYAGSEKRPRRGLLLRRQRAGPLHGHAAVRPAVPMGRAVVRPLGIGADAAAVLADHTAPALGLA</sequence>
<dbReference type="PANTHER" id="PTHR23547:SF1">
    <property type="entry name" value="MAJOR FACILITATOR SUPERFAMILY MFS_1"/>
    <property type="match status" value="1"/>
</dbReference>
<keyword evidence="1" id="KW-0812">Transmembrane</keyword>
<keyword evidence="5" id="KW-1185">Reference proteome</keyword>
<protein>
    <submittedName>
        <fullName evidence="2">Major facilitator superfamily-like</fullName>
    </submittedName>
</protein>
<feature type="transmembrane region" description="Helical" evidence="1">
    <location>
        <begin position="200"/>
        <end position="222"/>
    </location>
</feature>
<evidence type="ECO:0000313" key="4">
    <source>
        <dbReference type="EMBL" id="KAI9549403.1"/>
    </source>
</evidence>
<dbReference type="AlphaFoldDB" id="A0AAD5KD41"/>
<dbReference type="EMBL" id="WJBH02000306">
    <property type="protein sequence ID" value="KAI9549403.1"/>
    <property type="molecule type" value="Genomic_DNA"/>
</dbReference>
<feature type="transmembrane region" description="Helical" evidence="1">
    <location>
        <begin position="153"/>
        <end position="179"/>
    </location>
</feature>
<proteinExistence type="predicted"/>
<organism evidence="2 5">
    <name type="scientific">Daphnia sinensis</name>
    <dbReference type="NCBI Taxonomy" id="1820382"/>
    <lineage>
        <taxon>Eukaryota</taxon>
        <taxon>Metazoa</taxon>
        <taxon>Ecdysozoa</taxon>
        <taxon>Arthropoda</taxon>
        <taxon>Crustacea</taxon>
        <taxon>Branchiopoda</taxon>
        <taxon>Diplostraca</taxon>
        <taxon>Cladocera</taxon>
        <taxon>Anomopoda</taxon>
        <taxon>Daphniidae</taxon>
        <taxon>Daphnia</taxon>
        <taxon>Daphnia similis group</taxon>
    </lineage>
</organism>
<keyword evidence="1" id="KW-0472">Membrane</keyword>
<dbReference type="InterPro" id="IPR036259">
    <property type="entry name" value="MFS_trans_sf"/>
</dbReference>
<evidence type="ECO:0000313" key="5">
    <source>
        <dbReference type="Proteomes" id="UP000820818"/>
    </source>
</evidence>
<reference evidence="2" key="1">
    <citation type="submission" date="2022-05" db="EMBL/GenBank/DDBJ databases">
        <title>A multi-omics perspective on studying reproductive biology in Daphnia sinensis.</title>
        <authorList>
            <person name="Jia J."/>
        </authorList>
    </citation>
    <scope>NUCLEOTIDE SEQUENCE</scope>
    <source>
        <strain evidence="2">WSL</strain>
    </source>
</reference>
<evidence type="ECO:0000313" key="3">
    <source>
        <dbReference type="EMBL" id="KAI9549329.1"/>
    </source>
</evidence>
<dbReference type="InterPro" id="IPR047769">
    <property type="entry name" value="MFS_ArsJ"/>
</dbReference>
<dbReference type="PANTHER" id="PTHR23547">
    <property type="entry name" value="MAJOR FACILITATOR SUPERFAMILY DOMAIN, GENERAL SUBSTRATE TRANSPORTER"/>
    <property type="match status" value="1"/>
</dbReference>
<dbReference type="Proteomes" id="UP000820818">
    <property type="component" value="Unassembled WGS sequence"/>
</dbReference>
<keyword evidence="1" id="KW-1133">Transmembrane helix</keyword>
<feature type="transmembrane region" description="Helical" evidence="1">
    <location>
        <begin position="228"/>
        <end position="256"/>
    </location>
</feature>
<dbReference type="EMBL" id="WJBH02000309">
    <property type="protein sequence ID" value="KAI9549329.1"/>
    <property type="molecule type" value="Genomic_DNA"/>
</dbReference>
<name>A0AAD5KD41_9CRUS</name>
<feature type="transmembrane region" description="Helical" evidence="1">
    <location>
        <begin position="38"/>
        <end position="60"/>
    </location>
</feature>